<dbReference type="GO" id="GO:0009234">
    <property type="term" value="P:menaquinone biosynthetic process"/>
    <property type="evidence" value="ECO:0007669"/>
    <property type="project" value="UniProtKB-UniRule"/>
</dbReference>
<evidence type="ECO:0000256" key="3">
    <source>
        <dbReference type="ARBA" id="ARBA00022679"/>
    </source>
</evidence>
<accession>A0A0S2KH82</accession>
<dbReference type="CDD" id="cd02440">
    <property type="entry name" value="AdoMet_MTases"/>
    <property type="match status" value="1"/>
</dbReference>
<evidence type="ECO:0000256" key="4">
    <source>
        <dbReference type="ARBA" id="ARBA00022691"/>
    </source>
</evidence>
<dbReference type="GO" id="GO:0009060">
    <property type="term" value="P:aerobic respiration"/>
    <property type="evidence" value="ECO:0007669"/>
    <property type="project" value="UniProtKB-UniRule"/>
</dbReference>
<feature type="binding site" evidence="5">
    <location>
        <position position="82"/>
    </location>
    <ligand>
        <name>S-adenosyl-L-methionine</name>
        <dbReference type="ChEBI" id="CHEBI:59789"/>
    </ligand>
</feature>
<evidence type="ECO:0000256" key="2">
    <source>
        <dbReference type="ARBA" id="ARBA00022603"/>
    </source>
</evidence>
<dbReference type="STRING" id="1249552.PS2015_2695"/>
<dbReference type="UniPathway" id="UPA00079">
    <property type="reaction ID" value="UER00169"/>
</dbReference>
<comment type="caution">
    <text evidence="5">Lacks conserved residue(s) required for the propagation of feature annotation.</text>
</comment>
<feature type="binding site" evidence="5">
    <location>
        <begin position="131"/>
        <end position="132"/>
    </location>
    <ligand>
        <name>S-adenosyl-L-methionine</name>
        <dbReference type="ChEBI" id="CHEBI:59789"/>
    </ligand>
</feature>
<dbReference type="Pfam" id="PF01209">
    <property type="entry name" value="Ubie_methyltran"/>
    <property type="match status" value="1"/>
</dbReference>
<evidence type="ECO:0000313" key="7">
    <source>
        <dbReference type="EMBL" id="ALO47327.1"/>
    </source>
</evidence>
<keyword evidence="3 5" id="KW-0808">Transferase</keyword>
<keyword evidence="2 5" id="KW-0489">Methyltransferase</keyword>
<dbReference type="KEGG" id="pspi:PS2015_2695"/>
<dbReference type="Gene3D" id="3.40.50.150">
    <property type="entry name" value="Vaccinia Virus protein VP39"/>
    <property type="match status" value="1"/>
</dbReference>
<organism evidence="7 8">
    <name type="scientific">Pseudohongiella spirulinae</name>
    <dbReference type="NCBI Taxonomy" id="1249552"/>
    <lineage>
        <taxon>Bacteria</taxon>
        <taxon>Pseudomonadati</taxon>
        <taxon>Pseudomonadota</taxon>
        <taxon>Gammaproteobacteria</taxon>
        <taxon>Pseudomonadales</taxon>
        <taxon>Pseudohongiellaceae</taxon>
        <taxon>Pseudohongiella</taxon>
    </lineage>
</organism>
<dbReference type="EC" id="2.1.1.201" evidence="5"/>
<sequence>MNDSSSTNSSDNAQTTTHFGYQSVSPAEKTRRVGQVFHSVARRYDLMNDIISMGTHRVIKRFTVELSGVRRGHSVLDLAGGTGDFSMQFSPLVGPDGRVVLADINDSMLKVGRDRLIDKGITGNVSIAQVNAEQLPFADESFDCICIAYGLRNVTDKDAALRSMYRTLKPGGRVLVLEFSKPVNPALSKAYDAWSALWPVAGKAVTGDSDSYKYLVESIRVHPDQETLKDMMQGAGFSDCRYHNLIGGISAVHIGHK</sequence>
<dbReference type="PANTHER" id="PTHR43591:SF24">
    <property type="entry name" value="2-METHOXY-6-POLYPRENYL-1,4-BENZOQUINOL METHYLASE, MITOCHONDRIAL"/>
    <property type="match status" value="1"/>
</dbReference>
<dbReference type="OrthoDB" id="9808140at2"/>
<feature type="compositionally biased region" description="Low complexity" evidence="6">
    <location>
        <begin position="1"/>
        <end position="17"/>
    </location>
</feature>
<keyword evidence="8" id="KW-1185">Reference proteome</keyword>
<dbReference type="RefSeq" id="WP_058022725.1">
    <property type="nucleotide sequence ID" value="NZ_CP013189.1"/>
</dbReference>
<reference evidence="7 8" key="1">
    <citation type="submission" date="2015-11" db="EMBL/GenBank/DDBJ databases">
        <authorList>
            <person name="Zhang Y."/>
            <person name="Guo Z."/>
        </authorList>
    </citation>
    <scope>NUCLEOTIDE SEQUENCE [LARGE SCALE GENOMIC DNA]</scope>
    <source>
        <strain evidence="7 8">KCTC 32221</strain>
    </source>
</reference>
<comment type="pathway">
    <text evidence="5">Cofactor biosynthesis; ubiquinone biosynthesis.</text>
</comment>
<comment type="pathway">
    <text evidence="5">Quinol/quinone metabolism; menaquinone biosynthesis; menaquinol from 1,4-dihydroxy-2-naphthoate: step 2/2.</text>
</comment>
<keyword evidence="1 5" id="KW-0474">Menaquinone biosynthesis</keyword>
<dbReference type="GO" id="GO:0008425">
    <property type="term" value="F:2-methoxy-6-polyprenyl-1,4-benzoquinol methyltransferase activity"/>
    <property type="evidence" value="ECO:0007669"/>
    <property type="project" value="UniProtKB-UniRule"/>
</dbReference>
<dbReference type="EC" id="2.1.1.163" evidence="5"/>
<comment type="function">
    <text evidence="5">Methyltransferase required for the conversion of demethylmenaquinol (DMKH2) to menaquinol (MKH2) and the conversion of 2-polyprenyl-6-methoxy-1,4-benzoquinol (DDMQH2) to 2-polyprenyl-3-methyl-6-methoxy-1,4-benzoquinol (DMQH2).</text>
</comment>
<proteinExistence type="inferred from homology"/>
<dbReference type="InterPro" id="IPR004033">
    <property type="entry name" value="UbiE/COQ5_MeTrFase"/>
</dbReference>
<evidence type="ECO:0000256" key="6">
    <source>
        <dbReference type="SAM" id="MobiDB-lite"/>
    </source>
</evidence>
<keyword evidence="4 5" id="KW-0949">S-adenosyl-L-methionine</keyword>
<gene>
    <name evidence="5" type="primary">ubiE</name>
    <name evidence="7" type="ORF">PS2015_2695</name>
</gene>
<feature type="binding site" evidence="5">
    <location>
        <position position="103"/>
    </location>
    <ligand>
        <name>S-adenosyl-L-methionine</name>
        <dbReference type="ChEBI" id="CHEBI:59789"/>
    </ligand>
</feature>
<protein>
    <recommendedName>
        <fullName evidence="5">Ubiquinone/menaquinone biosynthesis C-methyltransferase UbiE</fullName>
        <ecNumber evidence="5">2.1.1.163</ecNumber>
        <ecNumber evidence="5">2.1.1.201</ecNumber>
    </recommendedName>
    <alternativeName>
        <fullName evidence="5">2-methoxy-6-polyprenyl-1,4-benzoquinol methylase</fullName>
    </alternativeName>
    <alternativeName>
        <fullName evidence="5">Demethylmenaquinone methyltransferase</fullName>
    </alternativeName>
</protein>
<dbReference type="NCBIfam" id="TIGR01934">
    <property type="entry name" value="MenG_MenH_UbiE"/>
    <property type="match status" value="1"/>
</dbReference>
<evidence type="ECO:0000256" key="5">
    <source>
        <dbReference type="HAMAP-Rule" id="MF_01813"/>
    </source>
</evidence>
<comment type="similarity">
    <text evidence="5">Belongs to the class I-like SAM-binding methyltransferase superfamily. MenG/UbiE family.</text>
</comment>
<dbReference type="InterPro" id="IPR029063">
    <property type="entry name" value="SAM-dependent_MTases_sf"/>
</dbReference>
<keyword evidence="5" id="KW-0831">Ubiquinone biosynthesis</keyword>
<dbReference type="GO" id="GO:0032259">
    <property type="term" value="P:methylation"/>
    <property type="evidence" value="ECO:0007669"/>
    <property type="project" value="UniProtKB-KW"/>
</dbReference>
<dbReference type="NCBIfam" id="NF001240">
    <property type="entry name" value="PRK00216.1-1"/>
    <property type="match status" value="1"/>
</dbReference>
<dbReference type="GO" id="GO:0043770">
    <property type="term" value="F:demethylmenaquinone methyltransferase activity"/>
    <property type="evidence" value="ECO:0007669"/>
    <property type="project" value="UniProtKB-UniRule"/>
</dbReference>
<name>A0A0S2KH82_9GAMM</name>
<dbReference type="PATRIC" id="fig|1249552.3.peg.2715"/>
<keyword evidence="7" id="KW-0830">Ubiquinone</keyword>
<dbReference type="SUPFAM" id="SSF53335">
    <property type="entry name" value="S-adenosyl-L-methionine-dependent methyltransferases"/>
    <property type="match status" value="1"/>
</dbReference>
<feature type="region of interest" description="Disordered" evidence="6">
    <location>
        <begin position="1"/>
        <end position="27"/>
    </location>
</feature>
<comment type="catalytic activity">
    <reaction evidence="5">
        <text>a 2-methoxy-6-(all-trans-polyprenyl)benzene-1,4-diol + S-adenosyl-L-methionine = a 5-methoxy-2-methyl-3-(all-trans-polyprenyl)benzene-1,4-diol + S-adenosyl-L-homocysteine + H(+)</text>
        <dbReference type="Rhea" id="RHEA:28286"/>
        <dbReference type="Rhea" id="RHEA-COMP:10858"/>
        <dbReference type="Rhea" id="RHEA-COMP:10859"/>
        <dbReference type="ChEBI" id="CHEBI:15378"/>
        <dbReference type="ChEBI" id="CHEBI:57856"/>
        <dbReference type="ChEBI" id="CHEBI:59789"/>
        <dbReference type="ChEBI" id="CHEBI:84166"/>
        <dbReference type="ChEBI" id="CHEBI:84167"/>
        <dbReference type="EC" id="2.1.1.201"/>
    </reaction>
</comment>
<dbReference type="UniPathway" id="UPA00232"/>
<comment type="catalytic activity">
    <reaction evidence="5">
        <text>a 2-demethylmenaquinol + S-adenosyl-L-methionine = a menaquinol + S-adenosyl-L-homocysteine + H(+)</text>
        <dbReference type="Rhea" id="RHEA:42640"/>
        <dbReference type="Rhea" id="RHEA-COMP:9539"/>
        <dbReference type="Rhea" id="RHEA-COMP:9563"/>
        <dbReference type="ChEBI" id="CHEBI:15378"/>
        <dbReference type="ChEBI" id="CHEBI:18151"/>
        <dbReference type="ChEBI" id="CHEBI:55437"/>
        <dbReference type="ChEBI" id="CHEBI:57856"/>
        <dbReference type="ChEBI" id="CHEBI:59789"/>
        <dbReference type="EC" id="2.1.1.163"/>
    </reaction>
</comment>
<evidence type="ECO:0000313" key="8">
    <source>
        <dbReference type="Proteomes" id="UP000065641"/>
    </source>
</evidence>
<dbReference type="HAMAP" id="MF_01813">
    <property type="entry name" value="MenG_UbiE_methyltr"/>
    <property type="match status" value="1"/>
</dbReference>
<dbReference type="AlphaFoldDB" id="A0A0S2KH82"/>
<evidence type="ECO:0000256" key="1">
    <source>
        <dbReference type="ARBA" id="ARBA00022428"/>
    </source>
</evidence>
<dbReference type="PROSITE" id="PS51608">
    <property type="entry name" value="SAM_MT_UBIE"/>
    <property type="match status" value="1"/>
</dbReference>
<dbReference type="Proteomes" id="UP000065641">
    <property type="component" value="Chromosome"/>
</dbReference>
<dbReference type="EMBL" id="CP013189">
    <property type="protein sequence ID" value="ALO47327.1"/>
    <property type="molecule type" value="Genomic_DNA"/>
</dbReference>
<dbReference type="PANTHER" id="PTHR43591">
    <property type="entry name" value="METHYLTRANSFERASE"/>
    <property type="match status" value="1"/>
</dbReference>